<keyword evidence="1" id="KW-0812">Transmembrane</keyword>
<dbReference type="PANTHER" id="PTHR48156">
    <property type="entry name" value="TRANSMEMBRANE PROTEIN"/>
    <property type="match status" value="1"/>
</dbReference>
<gene>
    <name evidence="2" type="ORF">F2Q70_00008721</name>
</gene>
<sequence>MIDSRFKILHAFHELSPFPSKQIELAKLKIEMAMPLEMAMYLTKTVWFALSGWIFTCLCIADEIAGSLRNRESSLSMSDD</sequence>
<evidence type="ECO:0000256" key="1">
    <source>
        <dbReference type="SAM" id="Phobius"/>
    </source>
</evidence>
<keyword evidence="1" id="KW-0472">Membrane</keyword>
<dbReference type="PANTHER" id="PTHR48156:SF1">
    <property type="entry name" value="TRANSMEMBRANE PROTEIN"/>
    <property type="match status" value="1"/>
</dbReference>
<evidence type="ECO:0000313" key="2">
    <source>
        <dbReference type="EMBL" id="KAF2614363.1"/>
    </source>
</evidence>
<organism evidence="2">
    <name type="scientific">Brassica cretica</name>
    <name type="common">Mustard</name>
    <dbReference type="NCBI Taxonomy" id="69181"/>
    <lineage>
        <taxon>Eukaryota</taxon>
        <taxon>Viridiplantae</taxon>
        <taxon>Streptophyta</taxon>
        <taxon>Embryophyta</taxon>
        <taxon>Tracheophyta</taxon>
        <taxon>Spermatophyta</taxon>
        <taxon>Magnoliopsida</taxon>
        <taxon>eudicotyledons</taxon>
        <taxon>Gunneridae</taxon>
        <taxon>Pentapetalae</taxon>
        <taxon>rosids</taxon>
        <taxon>malvids</taxon>
        <taxon>Brassicales</taxon>
        <taxon>Brassicaceae</taxon>
        <taxon>Brassiceae</taxon>
        <taxon>Brassica</taxon>
    </lineage>
</organism>
<protein>
    <submittedName>
        <fullName evidence="2">Uncharacterized protein</fullName>
    </submittedName>
</protein>
<keyword evidence="1" id="KW-1133">Transmembrane helix</keyword>
<feature type="transmembrane region" description="Helical" evidence="1">
    <location>
        <begin position="38"/>
        <end position="61"/>
    </location>
</feature>
<proteinExistence type="predicted"/>
<name>A0A8S9MAW2_BRACR</name>
<accession>A0A8S9MAW2</accession>
<dbReference type="EMBL" id="QGKY02000089">
    <property type="protein sequence ID" value="KAF2614363.1"/>
    <property type="molecule type" value="Genomic_DNA"/>
</dbReference>
<dbReference type="AlphaFoldDB" id="A0A8S9MAW2"/>
<comment type="caution">
    <text evidence="2">The sequence shown here is derived from an EMBL/GenBank/DDBJ whole genome shotgun (WGS) entry which is preliminary data.</text>
</comment>
<reference evidence="2" key="1">
    <citation type="submission" date="2019-12" db="EMBL/GenBank/DDBJ databases">
        <title>Genome sequencing and annotation of Brassica cretica.</title>
        <authorList>
            <person name="Studholme D.J."/>
            <person name="Sarris P.F."/>
        </authorList>
    </citation>
    <scope>NUCLEOTIDE SEQUENCE</scope>
    <source>
        <strain evidence="2">PFS-102/07</strain>
        <tissue evidence="2">Leaf</tissue>
    </source>
</reference>